<dbReference type="RefSeq" id="WP_012122801.1">
    <property type="nucleotide sequence ID" value="NC_009767.1"/>
</dbReference>
<evidence type="ECO:0000256" key="6">
    <source>
        <dbReference type="ARBA" id="ARBA00038076"/>
    </source>
</evidence>
<sequence>MATTSSPGSSQPVVSSLSLRRWSKWWSPGSLIGVLRVVSRRLWSHLGLMLAIAVGFIVAIGLTVSIPVYAEAVGYRILRDELAQGEAGSKRPPFAFMFRYLGSQTGVISWRDYAPLDEYMRTQLAERLGLPIMTEVRYVATDKAPLMPAGGVGKPLIFVNTAFATDFEQHIDIIDGAFPQPASTDGPIEVLISEDLSGRLGFQVGEEYLILGPQEQRVDQSYPIRIAGVWRVRDSGSDYWFYDPVTLYDTLFVPEESFRDRLTAINPKPIYVATWYAIADGSSVRSSDVADVRARINRIATDITTILPGSRIDISPAQALAEHQRQVQRLTLILTIFSVPVLGLIAYFILLVAGLVVQRQSNEIAVLRSRGASRLQVLGIYLIEGLLLGIAALAAGVAVGQGAGLLMTWTRSFLDVQPGEWLPIELTPDAWQRAWQMLIVMVPASLLPAFGVARYTIVSFKSERARATRKPFWQRMYLDLLLLLPVYYGYTLLEQRGTVAFLGAADDPFGNPLLLLAPTLYMFTLALVATRIFPLAMSALEWLARHMSGVATVTALRYLARTPGAYTGPVLLLILTLSLATFTASMAQTLDRHLIDQVYYESGSDIRLYDLGQSGGFSGPMAGMQPQQPLVSDGMQEARFMFLPVTDYLTIPGVEAATRVSVSQVEITLANRTIPARFIGVDRVDLPAVIHWRADYAGESLGALMNRLADDPSAVLVNSAFAAQNRLRPGDRFEVVMNDLDRKVRVPVIVVGYVNLFPTVYPTDGPFLIGNLDYAFDMQGGQYPYDVWLRLAPGVERQTIDEGLRELGLRTFERGFAPTIIVAEHARPERQGFYGLLSVGFIASAFLTVLGFLFYSALSFQRRFVELGMLRAIGLSTRQLGALLAWEQALIIGAGMIGGTLIGVTASQLFIPFLQVRRGANAQIPPFVVQIAWEQIAIIYMVFGAMLIAAVLITIALLRRMKLFQAVKLGEAI</sequence>
<evidence type="ECO:0000256" key="7">
    <source>
        <dbReference type="SAM" id="Phobius"/>
    </source>
</evidence>
<feature type="transmembrane region" description="Helical" evidence="7">
    <location>
        <begin position="378"/>
        <end position="399"/>
    </location>
</feature>
<feature type="transmembrane region" description="Helical" evidence="7">
    <location>
        <begin position="332"/>
        <end position="357"/>
    </location>
</feature>
<feature type="transmembrane region" description="Helical" evidence="7">
    <location>
        <begin position="513"/>
        <end position="530"/>
    </location>
</feature>
<feature type="domain" description="ABC3 transporter permease C-terminal" evidence="8">
    <location>
        <begin position="336"/>
        <end position="450"/>
    </location>
</feature>
<keyword evidence="2" id="KW-1003">Cell membrane</keyword>
<evidence type="ECO:0000256" key="5">
    <source>
        <dbReference type="ARBA" id="ARBA00023136"/>
    </source>
</evidence>
<dbReference type="EMBL" id="CP000804">
    <property type="protein sequence ID" value="ABU60380.1"/>
    <property type="molecule type" value="Genomic_DNA"/>
</dbReference>
<comment type="similarity">
    <text evidence="6">Belongs to the ABC-4 integral membrane protein family.</text>
</comment>
<dbReference type="OrthoDB" id="135040at2"/>
<dbReference type="PANTHER" id="PTHR30572">
    <property type="entry name" value="MEMBRANE COMPONENT OF TRANSPORTER-RELATED"/>
    <property type="match status" value="1"/>
</dbReference>
<feature type="transmembrane region" description="Helical" evidence="7">
    <location>
        <begin position="434"/>
        <end position="455"/>
    </location>
</feature>
<dbReference type="AlphaFoldDB" id="A7NS34"/>
<evidence type="ECO:0000256" key="4">
    <source>
        <dbReference type="ARBA" id="ARBA00022989"/>
    </source>
</evidence>
<feature type="domain" description="ABC3 transporter permease C-terminal" evidence="8">
    <location>
        <begin position="841"/>
        <end position="961"/>
    </location>
</feature>
<organism evidence="9 10">
    <name type="scientific">Roseiflexus castenholzii (strain DSM 13941 / HLO8)</name>
    <dbReference type="NCBI Taxonomy" id="383372"/>
    <lineage>
        <taxon>Bacteria</taxon>
        <taxon>Bacillati</taxon>
        <taxon>Chloroflexota</taxon>
        <taxon>Chloroflexia</taxon>
        <taxon>Chloroflexales</taxon>
        <taxon>Roseiflexineae</taxon>
        <taxon>Roseiflexaceae</taxon>
        <taxon>Roseiflexus</taxon>
    </lineage>
</organism>
<feature type="transmembrane region" description="Helical" evidence="7">
    <location>
        <begin position="566"/>
        <end position="587"/>
    </location>
</feature>
<evidence type="ECO:0000313" key="10">
    <source>
        <dbReference type="Proteomes" id="UP000000263"/>
    </source>
</evidence>
<gene>
    <name evidence="9" type="ordered locus">Rcas_4356</name>
</gene>
<dbReference type="PANTHER" id="PTHR30572:SF4">
    <property type="entry name" value="ABC TRANSPORTER PERMEASE YTRF"/>
    <property type="match status" value="1"/>
</dbReference>
<dbReference type="Pfam" id="PF02687">
    <property type="entry name" value="FtsX"/>
    <property type="match status" value="2"/>
</dbReference>
<evidence type="ECO:0000313" key="9">
    <source>
        <dbReference type="EMBL" id="ABU60380.1"/>
    </source>
</evidence>
<reference evidence="9 10" key="1">
    <citation type="submission" date="2007-08" db="EMBL/GenBank/DDBJ databases">
        <title>Complete sequence of Roseiflexus castenholzii DSM 13941.</title>
        <authorList>
            <consortium name="US DOE Joint Genome Institute"/>
            <person name="Copeland A."/>
            <person name="Lucas S."/>
            <person name="Lapidus A."/>
            <person name="Barry K."/>
            <person name="Glavina del Rio T."/>
            <person name="Dalin E."/>
            <person name="Tice H."/>
            <person name="Pitluck S."/>
            <person name="Thompson L.S."/>
            <person name="Brettin T."/>
            <person name="Bruce D."/>
            <person name="Detter J.C."/>
            <person name="Han C."/>
            <person name="Tapia R."/>
            <person name="Schmutz J."/>
            <person name="Larimer F."/>
            <person name="Land M."/>
            <person name="Hauser L."/>
            <person name="Kyrpides N."/>
            <person name="Mikhailova N."/>
            <person name="Bryant D.A."/>
            <person name="Hanada S."/>
            <person name="Tsukatani Y."/>
            <person name="Richardson P."/>
        </authorList>
    </citation>
    <scope>NUCLEOTIDE SEQUENCE [LARGE SCALE GENOMIC DNA]</scope>
    <source>
        <strain evidence="10">DSM 13941 / HLO8</strain>
    </source>
</reference>
<keyword evidence="4 7" id="KW-1133">Transmembrane helix</keyword>
<feature type="transmembrane region" description="Helical" evidence="7">
    <location>
        <begin position="476"/>
        <end position="493"/>
    </location>
</feature>
<dbReference type="InterPro" id="IPR003838">
    <property type="entry name" value="ABC3_permease_C"/>
</dbReference>
<evidence type="ECO:0000256" key="2">
    <source>
        <dbReference type="ARBA" id="ARBA00022475"/>
    </source>
</evidence>
<dbReference type="KEGG" id="rca:Rcas_4356"/>
<dbReference type="eggNOG" id="COG0577">
    <property type="taxonomic scope" value="Bacteria"/>
</dbReference>
<dbReference type="STRING" id="383372.Rcas_4356"/>
<evidence type="ECO:0000256" key="3">
    <source>
        <dbReference type="ARBA" id="ARBA00022692"/>
    </source>
</evidence>
<keyword evidence="10" id="KW-1185">Reference proteome</keyword>
<accession>A7NS34</accession>
<dbReference type="Proteomes" id="UP000000263">
    <property type="component" value="Chromosome"/>
</dbReference>
<feature type="transmembrane region" description="Helical" evidence="7">
    <location>
        <begin position="833"/>
        <end position="855"/>
    </location>
</feature>
<feature type="transmembrane region" description="Helical" evidence="7">
    <location>
        <begin position="46"/>
        <end position="70"/>
    </location>
</feature>
<protein>
    <recommendedName>
        <fullName evidence="8">ABC3 transporter permease C-terminal domain-containing protein</fullName>
    </recommendedName>
</protein>
<evidence type="ECO:0000259" key="8">
    <source>
        <dbReference type="Pfam" id="PF02687"/>
    </source>
</evidence>
<evidence type="ECO:0000256" key="1">
    <source>
        <dbReference type="ARBA" id="ARBA00004651"/>
    </source>
</evidence>
<dbReference type="GO" id="GO:0005886">
    <property type="term" value="C:plasma membrane"/>
    <property type="evidence" value="ECO:0007669"/>
    <property type="project" value="UniProtKB-SubCell"/>
</dbReference>
<dbReference type="HOGENOM" id="CLU_011926_0_0_0"/>
<keyword evidence="3 7" id="KW-0812">Transmembrane</keyword>
<proteinExistence type="inferred from homology"/>
<dbReference type="InterPro" id="IPR050250">
    <property type="entry name" value="Macrolide_Exporter_MacB"/>
</dbReference>
<feature type="transmembrane region" description="Helical" evidence="7">
    <location>
        <begin position="936"/>
        <end position="958"/>
    </location>
</feature>
<name>A7NS34_ROSCS</name>
<keyword evidence="5 7" id="KW-0472">Membrane</keyword>
<dbReference type="GO" id="GO:0022857">
    <property type="term" value="F:transmembrane transporter activity"/>
    <property type="evidence" value="ECO:0007669"/>
    <property type="project" value="TreeGrafter"/>
</dbReference>
<feature type="transmembrane region" description="Helical" evidence="7">
    <location>
        <begin position="893"/>
        <end position="916"/>
    </location>
</feature>
<comment type="subcellular location">
    <subcellularLocation>
        <location evidence="1">Cell membrane</location>
        <topology evidence="1">Multi-pass membrane protein</topology>
    </subcellularLocation>
</comment>